<evidence type="ECO:0000313" key="2">
    <source>
        <dbReference type="Proteomes" id="UP000036890"/>
    </source>
</evidence>
<evidence type="ECO:0000313" key="1">
    <source>
        <dbReference type="EMBL" id="KOE98833.1"/>
    </source>
</evidence>
<evidence type="ECO:0008006" key="3">
    <source>
        <dbReference type="Google" id="ProtNLM"/>
    </source>
</evidence>
<sequence>MDIWNWVEKLQGDLRQAGQAQNAHLLNRLADEVSELRVDRVDALLPEARALGKALDNPWVDVYVGHWALRNRVGNRVEGESALGEAVALFERAHREDTMECPQSICVTQDLAACYGNIDGPGWVPERVEVCDETLARIDPSWACFQCLSCEKADALLDDGRGQDALDYLQVQSDAIEACGKEVFDSFPEMQIKILLGMGRAEEALLLIEKREAEVAASGEYEPANCTVPRRLSKAWALAQLGRDEEAVQQLVPWSELTPTYWRLWANTAAALCRRDPARNTWDLGTRFNTIIEHFAEVGSHRLLIEVAALSLELALQRGARWVALRQLELARTHLAQLRQDRGAAALVADLAARIDALPDVAPLPVPASELLAWLNEQGEQNQSRDPEREAQWLLQAQAQLPDDEALAEMAASALSACGAQAEARALLWRFVRAHDQDDGPAAYTLMRWLTEQGDDEGLRQLARIYRGSVPVFAHWCEVQRARRVSDWPALEQAAQALLAASPGSHGARGMLARMYMETGRFSEAQACYAQLVELLEEPNAAHWDHMSAASAARDWDAVRRSAAAIGMELSSQDGVVEEPWGWVIIRSEENGEPMEYYARRSGPVTARIVENAPANRAQQVGDWVVFDAALVHPAPEEEEAREHFIPTYAQVHVLERGGFARSWLVDGAHPGEEAWNALVEAAEAQGWKVWSHSRADYTVTDPDMEGGTLPGVLFTVAQPQDHAPLALHRFLQQETAKWPHPHCWLRLAEACDQDRQPHLDVIERYGL</sequence>
<dbReference type="Gene3D" id="1.25.40.10">
    <property type="entry name" value="Tetratricopeptide repeat domain"/>
    <property type="match status" value="1"/>
</dbReference>
<dbReference type="Pfam" id="PF14559">
    <property type="entry name" value="TPR_19"/>
    <property type="match status" value="1"/>
</dbReference>
<reference evidence="1 2" key="1">
    <citation type="journal article" date="2012" name="J. Bacteriol.">
        <title>Genome sequence of a novel nicotine-degrading strain, Pseudomonas geniculata N1.</title>
        <authorList>
            <person name="Tang H."/>
            <person name="Yu H."/>
            <person name="Tai C."/>
            <person name="Huang K."/>
            <person name="Liu Y."/>
            <person name="Wang L."/>
            <person name="Yao Y."/>
            <person name="Wu G."/>
            <person name="Xu P."/>
        </authorList>
    </citation>
    <scope>NUCLEOTIDE SEQUENCE [LARGE SCALE GENOMIC DNA]</scope>
    <source>
        <strain evidence="1 2">N1</strain>
    </source>
</reference>
<comment type="caution">
    <text evidence="1">The sequence shown here is derived from an EMBL/GenBank/DDBJ whole genome shotgun (WGS) entry which is preliminary data.</text>
</comment>
<protein>
    <recommendedName>
        <fullName evidence="3">Tetratricopeptide repeat protein</fullName>
    </recommendedName>
</protein>
<accession>A0A0L8A8V5</accession>
<proteinExistence type="predicted"/>
<dbReference type="AlphaFoldDB" id="A0A0L8A8V5"/>
<gene>
    <name evidence="1" type="ORF">W7K_12965</name>
</gene>
<organism evidence="1 2">
    <name type="scientific">Stenotrophomonas geniculata N1</name>
    <dbReference type="NCBI Taxonomy" id="1167641"/>
    <lineage>
        <taxon>Bacteria</taxon>
        <taxon>Pseudomonadati</taxon>
        <taxon>Pseudomonadota</taxon>
        <taxon>Gammaproteobacteria</taxon>
        <taxon>Lysobacterales</taxon>
        <taxon>Lysobacteraceae</taxon>
        <taxon>Stenotrophomonas</taxon>
    </lineage>
</organism>
<name>A0A0L8A8V5_9GAMM</name>
<dbReference type="EMBL" id="AJLO02000025">
    <property type="protein sequence ID" value="KOE98833.1"/>
    <property type="molecule type" value="Genomic_DNA"/>
</dbReference>
<dbReference type="SUPFAM" id="SSF48452">
    <property type="entry name" value="TPR-like"/>
    <property type="match status" value="2"/>
</dbReference>
<dbReference type="Proteomes" id="UP000036890">
    <property type="component" value="Unassembled WGS sequence"/>
</dbReference>
<dbReference type="OrthoDB" id="8764346at2"/>
<dbReference type="InterPro" id="IPR011990">
    <property type="entry name" value="TPR-like_helical_dom_sf"/>
</dbReference>
<dbReference type="RefSeq" id="WP_010483273.1">
    <property type="nucleotide sequence ID" value="NZ_AJLO02000025.1"/>
</dbReference>